<feature type="chain" id="PRO_5002535049" evidence="3">
    <location>
        <begin position="25"/>
        <end position="241"/>
    </location>
</feature>
<feature type="compositionally biased region" description="Low complexity" evidence="1">
    <location>
        <begin position="112"/>
        <end position="157"/>
    </location>
</feature>
<keyword evidence="3" id="KW-0732">Signal</keyword>
<proteinExistence type="predicted"/>
<reference evidence="4 5" key="1">
    <citation type="journal article" date="2015" name="Nature">
        <title>rRNA introns, odd ribosomes, and small enigmatic genomes across a large radiation of phyla.</title>
        <authorList>
            <person name="Brown C.T."/>
            <person name="Hug L.A."/>
            <person name="Thomas B.C."/>
            <person name="Sharon I."/>
            <person name="Castelle C.J."/>
            <person name="Singh A."/>
            <person name="Wilkins M.J."/>
            <person name="Williams K.H."/>
            <person name="Banfield J.F."/>
        </authorList>
    </citation>
    <scope>NUCLEOTIDE SEQUENCE [LARGE SCALE GENOMIC DNA]</scope>
</reference>
<dbReference type="AlphaFoldDB" id="A0A0G0VRY2"/>
<feature type="signal peptide" evidence="3">
    <location>
        <begin position="1"/>
        <end position="24"/>
    </location>
</feature>
<dbReference type="Proteomes" id="UP000033947">
    <property type="component" value="Unassembled WGS sequence"/>
</dbReference>
<dbReference type="EMBL" id="LCBB01000001">
    <property type="protein sequence ID" value="KKS03630.1"/>
    <property type="molecule type" value="Genomic_DNA"/>
</dbReference>
<keyword evidence="2" id="KW-0472">Membrane</keyword>
<keyword evidence="2" id="KW-0812">Transmembrane</keyword>
<protein>
    <submittedName>
        <fullName evidence="4">Hemolysin-type calcium-binding region</fullName>
    </submittedName>
</protein>
<sequence>MKTIVVIVLFVIAAFSVFSVPAAATPASGDSGLPREGWHVDSYLGYGSVPGQSGSFHRFELKANNFAVRAYCVEPLKENPPIGISCSYIAGINRFWCGDTYQELVPYEILETPVPTPTSTNTPTETPTSTPTSTPTETPTSTPTEMPTATPTGTTPPTEVPPTEVPPTEIPPTNTPVPPNTPTARPPQPTGTAPVVPTSGNGVSLPLALAQSYCFEISWGFGLGLVCLFIFYAGMKKYFNR</sequence>
<name>A0A0G0VRY2_UNCKA</name>
<feature type="compositionally biased region" description="Pro residues" evidence="1">
    <location>
        <begin position="158"/>
        <end position="189"/>
    </location>
</feature>
<evidence type="ECO:0000256" key="3">
    <source>
        <dbReference type="SAM" id="SignalP"/>
    </source>
</evidence>
<feature type="transmembrane region" description="Helical" evidence="2">
    <location>
        <begin position="217"/>
        <end position="235"/>
    </location>
</feature>
<evidence type="ECO:0000313" key="4">
    <source>
        <dbReference type="EMBL" id="KKS03630.1"/>
    </source>
</evidence>
<evidence type="ECO:0000256" key="2">
    <source>
        <dbReference type="SAM" id="Phobius"/>
    </source>
</evidence>
<organism evidence="4 5">
    <name type="scientific">candidate division WWE3 bacterium GW2011_GWC2_41_23</name>
    <dbReference type="NCBI Taxonomy" id="1619123"/>
    <lineage>
        <taxon>Bacteria</taxon>
        <taxon>Katanobacteria</taxon>
    </lineage>
</organism>
<evidence type="ECO:0000256" key="1">
    <source>
        <dbReference type="SAM" id="MobiDB-lite"/>
    </source>
</evidence>
<feature type="region of interest" description="Disordered" evidence="1">
    <location>
        <begin position="112"/>
        <end position="197"/>
    </location>
</feature>
<accession>A0A0G0VRY2</accession>
<evidence type="ECO:0000313" key="5">
    <source>
        <dbReference type="Proteomes" id="UP000033947"/>
    </source>
</evidence>
<dbReference type="PATRIC" id="fig|1619123.3.peg.99"/>
<keyword evidence="2" id="KW-1133">Transmembrane helix</keyword>
<comment type="caution">
    <text evidence="4">The sequence shown here is derived from an EMBL/GenBank/DDBJ whole genome shotgun (WGS) entry which is preliminary data.</text>
</comment>
<gene>
    <name evidence="4" type="ORF">UU55_C0001G0091</name>
</gene>